<feature type="region of interest" description="Disordered" evidence="5">
    <location>
        <begin position="55"/>
        <end position="79"/>
    </location>
</feature>
<dbReference type="GO" id="GO:0005634">
    <property type="term" value="C:nucleus"/>
    <property type="evidence" value="ECO:0007669"/>
    <property type="project" value="UniProtKB-SubCell"/>
</dbReference>
<dbReference type="GO" id="GO:0005737">
    <property type="term" value="C:cytoplasm"/>
    <property type="evidence" value="ECO:0007669"/>
    <property type="project" value="UniProtKB-SubCell"/>
</dbReference>
<dbReference type="InterPro" id="IPR044159">
    <property type="entry name" value="IQM"/>
</dbReference>
<dbReference type="PANTHER" id="PTHR31250:SF27">
    <property type="entry name" value="IQ DOMAIN-CONTAINING PROTEIN IQM5"/>
    <property type="match status" value="1"/>
</dbReference>
<evidence type="ECO:0000256" key="4">
    <source>
        <dbReference type="ARBA" id="ARBA00023242"/>
    </source>
</evidence>
<comment type="caution">
    <text evidence="6">The sequence shown here is derived from an EMBL/GenBank/DDBJ whole genome shotgun (WGS) entry which is preliminary data.</text>
</comment>
<comment type="subcellular location">
    <subcellularLocation>
        <location evidence="2">Cytoplasm</location>
    </subcellularLocation>
    <subcellularLocation>
        <location evidence="1">Nucleus</location>
    </subcellularLocation>
</comment>
<gene>
    <name evidence="6" type="ORF">POCULU_LOCUS879</name>
</gene>
<evidence type="ECO:0000256" key="1">
    <source>
        <dbReference type="ARBA" id="ARBA00004123"/>
    </source>
</evidence>
<feature type="compositionally biased region" description="Low complexity" evidence="5">
    <location>
        <begin position="68"/>
        <end position="79"/>
    </location>
</feature>
<evidence type="ECO:0000313" key="6">
    <source>
        <dbReference type="EMBL" id="CAG8467690.1"/>
    </source>
</evidence>
<evidence type="ECO:0000256" key="5">
    <source>
        <dbReference type="SAM" id="MobiDB-lite"/>
    </source>
</evidence>
<accession>A0A9N8VVC5</accession>
<keyword evidence="4" id="KW-0539">Nucleus</keyword>
<protein>
    <submittedName>
        <fullName evidence="6">8309_t:CDS:1</fullName>
    </submittedName>
</protein>
<dbReference type="EMBL" id="CAJVPJ010000054">
    <property type="protein sequence ID" value="CAG8467690.1"/>
    <property type="molecule type" value="Genomic_DNA"/>
</dbReference>
<evidence type="ECO:0000313" key="7">
    <source>
        <dbReference type="Proteomes" id="UP000789572"/>
    </source>
</evidence>
<feature type="region of interest" description="Disordered" evidence="5">
    <location>
        <begin position="595"/>
        <end position="627"/>
    </location>
</feature>
<dbReference type="PANTHER" id="PTHR31250">
    <property type="entry name" value="IQ DOMAIN-CONTAINING PROTEIN IQM3"/>
    <property type="match status" value="1"/>
</dbReference>
<feature type="region of interest" description="Disordered" evidence="5">
    <location>
        <begin position="561"/>
        <end position="582"/>
    </location>
</feature>
<evidence type="ECO:0000256" key="2">
    <source>
        <dbReference type="ARBA" id="ARBA00004496"/>
    </source>
</evidence>
<dbReference type="Proteomes" id="UP000789572">
    <property type="component" value="Unassembled WGS sequence"/>
</dbReference>
<evidence type="ECO:0000256" key="3">
    <source>
        <dbReference type="ARBA" id="ARBA00022490"/>
    </source>
</evidence>
<organism evidence="6 7">
    <name type="scientific">Paraglomus occultum</name>
    <dbReference type="NCBI Taxonomy" id="144539"/>
    <lineage>
        <taxon>Eukaryota</taxon>
        <taxon>Fungi</taxon>
        <taxon>Fungi incertae sedis</taxon>
        <taxon>Mucoromycota</taxon>
        <taxon>Glomeromycotina</taxon>
        <taxon>Glomeromycetes</taxon>
        <taxon>Paraglomerales</taxon>
        <taxon>Paraglomeraceae</taxon>
        <taxon>Paraglomus</taxon>
    </lineage>
</organism>
<name>A0A9N8VVC5_9GLOM</name>
<keyword evidence="7" id="KW-1185">Reference proteome</keyword>
<feature type="compositionally biased region" description="Low complexity" evidence="5">
    <location>
        <begin position="311"/>
        <end position="320"/>
    </location>
</feature>
<feature type="compositionally biased region" description="Basic and acidic residues" evidence="5">
    <location>
        <begin position="602"/>
        <end position="614"/>
    </location>
</feature>
<feature type="region of interest" description="Disordered" evidence="5">
    <location>
        <begin position="482"/>
        <end position="513"/>
    </location>
</feature>
<feature type="compositionally biased region" description="Basic and acidic residues" evidence="5">
    <location>
        <begin position="335"/>
        <end position="345"/>
    </location>
</feature>
<sequence>MTETVATIITTYTNTKPEIPSDTQTVSTSLLTAEVIPTSSDNATKLILNTSKSPAAQLNPANPMPAKTHPSTVPTTSSSQLTMSQTFGQREHELVGTQDPHKAEEAIKKIVASWRVHRRKRESNGMVVSAESRDKLQKRVCLHHQHEEACPAWAMWKDVLNSLEHIKGQHELLTKLGAHIEKVDENLKIEQGTSVKNHLWLVLDTVHWLELFDRKHRYGANLKVYHDEWLNSSTKENFFQWLDEGSGKALDLKAKPRSILESQKVKYLTDEEREHYEVIIQEGRFVYKHSGAVVHTNPRPRKQSDAVSFTSSLNGSSRSPSPSPQIPPGAVDDGVTAHEESKPTDTTDFLYPLSPIGADNEEGEKWIYVTDCRNHLYIGKKTKGYFHHSSFLAGGAIRAAGGIKVRHGKLEELTPNSGHYKPAHQHFKALVERICEQGINLEDVKVVWPSKKLEQRLMARYVASWKKVFEVQNHPSSIIVESQISNDPDLKKEDETNTNVKSSSREVNDGYQRNQGTHFRLLKRFVKMLTGGAVPAQNCDQQESPRRRRFRNVRVFRFRDKNDDSRKERSLTDPSPKKEHSWKLSGVRAFAGRMFGSSSSLRQDRMPGGDKPDDLTTISPPRVVISS</sequence>
<reference evidence="6" key="1">
    <citation type="submission" date="2021-06" db="EMBL/GenBank/DDBJ databases">
        <authorList>
            <person name="Kallberg Y."/>
            <person name="Tangrot J."/>
            <person name="Rosling A."/>
        </authorList>
    </citation>
    <scope>NUCLEOTIDE SEQUENCE</scope>
    <source>
        <strain evidence="6">IA702</strain>
    </source>
</reference>
<dbReference type="AlphaFoldDB" id="A0A9N8VVC5"/>
<feature type="region of interest" description="Disordered" evidence="5">
    <location>
        <begin position="294"/>
        <end position="354"/>
    </location>
</feature>
<dbReference type="OrthoDB" id="7344096at2759"/>
<proteinExistence type="predicted"/>
<keyword evidence="3" id="KW-0963">Cytoplasm</keyword>